<name>A0ABQ8AN78_BRANA</name>
<evidence type="ECO:0000313" key="3">
    <source>
        <dbReference type="Proteomes" id="UP000824890"/>
    </source>
</evidence>
<dbReference type="EMBL" id="JAGKQM010000013">
    <property type="protein sequence ID" value="KAH0893863.1"/>
    <property type="molecule type" value="Genomic_DNA"/>
</dbReference>
<protein>
    <submittedName>
        <fullName evidence="2">Uncharacterized protein</fullName>
    </submittedName>
</protein>
<evidence type="ECO:0000313" key="2">
    <source>
        <dbReference type="EMBL" id="KAH0893863.1"/>
    </source>
</evidence>
<keyword evidence="3" id="KW-1185">Reference proteome</keyword>
<dbReference type="Proteomes" id="UP000824890">
    <property type="component" value="Unassembled WGS sequence"/>
</dbReference>
<evidence type="ECO:0000256" key="1">
    <source>
        <dbReference type="SAM" id="Coils"/>
    </source>
</evidence>
<accession>A0ABQ8AN78</accession>
<reference evidence="2 3" key="1">
    <citation type="submission" date="2021-05" db="EMBL/GenBank/DDBJ databases">
        <title>Genome Assembly of Synthetic Allotetraploid Brassica napus Reveals Homoeologous Exchanges between Subgenomes.</title>
        <authorList>
            <person name="Davis J.T."/>
        </authorList>
    </citation>
    <scope>NUCLEOTIDE SEQUENCE [LARGE SCALE GENOMIC DNA]</scope>
    <source>
        <strain evidence="3">cv. Da-Ae</strain>
        <tissue evidence="2">Seedling</tissue>
    </source>
</reference>
<organism evidence="2 3">
    <name type="scientific">Brassica napus</name>
    <name type="common">Rape</name>
    <dbReference type="NCBI Taxonomy" id="3708"/>
    <lineage>
        <taxon>Eukaryota</taxon>
        <taxon>Viridiplantae</taxon>
        <taxon>Streptophyta</taxon>
        <taxon>Embryophyta</taxon>
        <taxon>Tracheophyta</taxon>
        <taxon>Spermatophyta</taxon>
        <taxon>Magnoliopsida</taxon>
        <taxon>eudicotyledons</taxon>
        <taxon>Gunneridae</taxon>
        <taxon>Pentapetalae</taxon>
        <taxon>rosids</taxon>
        <taxon>malvids</taxon>
        <taxon>Brassicales</taxon>
        <taxon>Brassicaceae</taxon>
        <taxon>Brassiceae</taxon>
        <taxon>Brassica</taxon>
    </lineage>
</organism>
<gene>
    <name evidence="2" type="ORF">HID58_056292</name>
</gene>
<keyword evidence="1" id="KW-0175">Coiled coil</keyword>
<sequence length="138" mass="15534">TKLCEDSRRYGSGIHICTSGKTLTRASLSFANSRAQMEKEHGYLLKALGTQVAEPLRAMVMGAPLVDARHLAQRYERIRQEAESQICFSLNVHRLSKYQNDKLPELVMKLESAEAKLQDLKSNMTNIEQGSSFCHDCC</sequence>
<comment type="caution">
    <text evidence="2">The sequence shown here is derived from an EMBL/GenBank/DDBJ whole genome shotgun (WGS) entry which is preliminary data.</text>
</comment>
<feature type="non-terminal residue" evidence="2">
    <location>
        <position position="1"/>
    </location>
</feature>
<proteinExistence type="predicted"/>
<feature type="coiled-coil region" evidence="1">
    <location>
        <begin position="65"/>
        <end position="130"/>
    </location>
</feature>